<evidence type="ECO:0000256" key="1">
    <source>
        <dbReference type="SAM" id="SignalP"/>
    </source>
</evidence>
<protein>
    <recommendedName>
        <fullName evidence="4">Outer membrane protein beta-barrel domain-containing protein</fullName>
    </recommendedName>
</protein>
<feature type="signal peptide" evidence="1">
    <location>
        <begin position="1"/>
        <end position="22"/>
    </location>
</feature>
<evidence type="ECO:0008006" key="4">
    <source>
        <dbReference type="Google" id="ProtNLM"/>
    </source>
</evidence>
<evidence type="ECO:0000313" key="2">
    <source>
        <dbReference type="EMBL" id="MBC8767089.1"/>
    </source>
</evidence>
<proteinExistence type="predicted"/>
<keyword evidence="1" id="KW-0732">Signal</keyword>
<keyword evidence="3" id="KW-1185">Reference proteome</keyword>
<reference evidence="2 3" key="1">
    <citation type="submission" date="2020-08" db="EMBL/GenBank/DDBJ databases">
        <title>Arenibacter gaetbuli sp. nov., isolated from a sand dune.</title>
        <authorList>
            <person name="Park S."/>
            <person name="Yoon J.-H."/>
        </authorList>
    </citation>
    <scope>NUCLEOTIDE SEQUENCE [LARGE SCALE GENOMIC DNA]</scope>
    <source>
        <strain evidence="2 3">BSSL-BM3</strain>
    </source>
</reference>
<name>A0ABR7QJ49_9FLAO</name>
<dbReference type="RefSeq" id="WP_187581764.1">
    <property type="nucleotide sequence ID" value="NZ_JACLHY010000002.1"/>
</dbReference>
<comment type="caution">
    <text evidence="2">The sequence shown here is derived from an EMBL/GenBank/DDBJ whole genome shotgun (WGS) entry which is preliminary data.</text>
</comment>
<dbReference type="EMBL" id="JACLHY010000002">
    <property type="protein sequence ID" value="MBC8767089.1"/>
    <property type="molecule type" value="Genomic_DNA"/>
</dbReference>
<feature type="chain" id="PRO_5047013007" description="Outer membrane protein beta-barrel domain-containing protein" evidence="1">
    <location>
        <begin position="23"/>
        <end position="197"/>
    </location>
</feature>
<organism evidence="2 3">
    <name type="scientific">Arenibacter arenosicollis</name>
    <dbReference type="NCBI Taxonomy" id="2762274"/>
    <lineage>
        <taxon>Bacteria</taxon>
        <taxon>Pseudomonadati</taxon>
        <taxon>Bacteroidota</taxon>
        <taxon>Flavobacteriia</taxon>
        <taxon>Flavobacteriales</taxon>
        <taxon>Flavobacteriaceae</taxon>
        <taxon>Arenibacter</taxon>
    </lineage>
</organism>
<accession>A0ABR7QJ49</accession>
<sequence length="197" mass="21774">MKSKFKSCLIIASFLVSLSTSAQEKPIRIGVKIGYPNALGGNIEYVTPLLGKKLAPSIEYSTLSPEKLLEIEKFDYSYLQFGFNYYFFKPGKGLYSNLSYGILKTEIIDSGYSSDTDYNKTGTGYVKLLNKSVNFKLGAKLGSGFYFRPEIGYAFTPVPEFLDTTVIFSDGTSEVQQESISPLNSGLMFNFGFGAAF</sequence>
<evidence type="ECO:0000313" key="3">
    <source>
        <dbReference type="Proteomes" id="UP000618952"/>
    </source>
</evidence>
<dbReference type="Proteomes" id="UP000618952">
    <property type="component" value="Unassembled WGS sequence"/>
</dbReference>
<gene>
    <name evidence="2" type="ORF">H4O18_03700</name>
</gene>